<gene>
    <name evidence="1" type="ORF">METZ01_LOCUS430858</name>
</gene>
<dbReference type="EMBL" id="UINC01172758">
    <property type="protein sequence ID" value="SVD78004.1"/>
    <property type="molecule type" value="Genomic_DNA"/>
</dbReference>
<organism evidence="1">
    <name type="scientific">marine metagenome</name>
    <dbReference type="NCBI Taxonomy" id="408172"/>
    <lineage>
        <taxon>unclassified sequences</taxon>
        <taxon>metagenomes</taxon>
        <taxon>ecological metagenomes</taxon>
    </lineage>
</organism>
<name>A0A382Y472_9ZZZZ</name>
<reference evidence="1" key="1">
    <citation type="submission" date="2018-05" db="EMBL/GenBank/DDBJ databases">
        <authorList>
            <person name="Lanie J.A."/>
            <person name="Ng W.-L."/>
            <person name="Kazmierczak K.M."/>
            <person name="Andrzejewski T.M."/>
            <person name="Davidsen T.M."/>
            <person name="Wayne K.J."/>
            <person name="Tettelin H."/>
            <person name="Glass J.I."/>
            <person name="Rusch D."/>
            <person name="Podicherti R."/>
            <person name="Tsui H.-C.T."/>
            <person name="Winkler M.E."/>
        </authorList>
    </citation>
    <scope>NUCLEOTIDE SEQUENCE</scope>
</reference>
<dbReference type="AlphaFoldDB" id="A0A382Y472"/>
<proteinExistence type="predicted"/>
<sequence>MKVKTPRNLKYRMEFPMEHLVGDEWKNWT</sequence>
<protein>
    <submittedName>
        <fullName evidence="1">Uncharacterized protein</fullName>
    </submittedName>
</protein>
<evidence type="ECO:0000313" key="1">
    <source>
        <dbReference type="EMBL" id="SVD78004.1"/>
    </source>
</evidence>
<accession>A0A382Y472</accession>